<feature type="domain" description="Carbohydrate kinase FGGY N-terminal" evidence="10">
    <location>
        <begin position="4"/>
        <end position="285"/>
    </location>
</feature>
<keyword evidence="5 7" id="KW-0054">Arabinose catabolism</keyword>
<dbReference type="HAMAP" id="MF_00520">
    <property type="entry name" value="Ribulokinase"/>
    <property type="match status" value="1"/>
</dbReference>
<evidence type="ECO:0000256" key="1">
    <source>
        <dbReference type="ARBA" id="ARBA00022679"/>
    </source>
</evidence>
<dbReference type="GO" id="GO:0019150">
    <property type="term" value="F:D-ribulokinase activity"/>
    <property type="evidence" value="ECO:0007669"/>
    <property type="project" value="TreeGrafter"/>
</dbReference>
<proteinExistence type="inferred from homology"/>
<comment type="caution">
    <text evidence="12">The sequence shown here is derived from an EMBL/GenBank/DDBJ whole genome shotgun (WGS) entry which is preliminary data.</text>
</comment>
<comment type="similarity">
    <text evidence="7 9">Belongs to the ribulokinase family.</text>
</comment>
<dbReference type="EC" id="2.7.1.16" evidence="7 8"/>
<gene>
    <name evidence="7" type="primary">araB</name>
    <name evidence="12" type="ORF">COY52_02010</name>
</gene>
<dbReference type="PANTHER" id="PTHR43435:SF4">
    <property type="entry name" value="FGGY CARBOHYDRATE KINASE DOMAIN-CONTAINING PROTEIN"/>
    <property type="match status" value="1"/>
</dbReference>
<evidence type="ECO:0000256" key="2">
    <source>
        <dbReference type="ARBA" id="ARBA00022741"/>
    </source>
</evidence>
<keyword evidence="4 7" id="KW-0067">ATP-binding</keyword>
<evidence type="ECO:0000313" key="12">
    <source>
        <dbReference type="EMBL" id="PIZ17931.1"/>
    </source>
</evidence>
<evidence type="ECO:0000256" key="7">
    <source>
        <dbReference type="HAMAP-Rule" id="MF_00520"/>
    </source>
</evidence>
<name>A0A2M7SEN0_9BACT</name>
<dbReference type="EMBL" id="PFMR01000062">
    <property type="protein sequence ID" value="PIZ17931.1"/>
    <property type="molecule type" value="Genomic_DNA"/>
</dbReference>
<dbReference type="PANTHER" id="PTHR43435">
    <property type="entry name" value="RIBULOKINASE"/>
    <property type="match status" value="1"/>
</dbReference>
<comment type="catalytic activity">
    <reaction evidence="7">
        <text>D-ribulose + ATP = D-ribulose 5-phosphate + ADP + H(+)</text>
        <dbReference type="Rhea" id="RHEA:17601"/>
        <dbReference type="ChEBI" id="CHEBI:15378"/>
        <dbReference type="ChEBI" id="CHEBI:17173"/>
        <dbReference type="ChEBI" id="CHEBI:30616"/>
        <dbReference type="ChEBI" id="CHEBI:58121"/>
        <dbReference type="ChEBI" id="CHEBI:456216"/>
        <dbReference type="EC" id="2.7.1.16"/>
    </reaction>
</comment>
<dbReference type="Pfam" id="PF00370">
    <property type="entry name" value="FGGY_N"/>
    <property type="match status" value="1"/>
</dbReference>
<evidence type="ECO:0000259" key="10">
    <source>
        <dbReference type="Pfam" id="PF00370"/>
    </source>
</evidence>
<dbReference type="Pfam" id="PF02782">
    <property type="entry name" value="FGGY_C"/>
    <property type="match status" value="1"/>
</dbReference>
<dbReference type="InterPro" id="IPR043129">
    <property type="entry name" value="ATPase_NBD"/>
</dbReference>
<evidence type="ECO:0000256" key="4">
    <source>
        <dbReference type="ARBA" id="ARBA00022840"/>
    </source>
</evidence>
<evidence type="ECO:0000256" key="3">
    <source>
        <dbReference type="ARBA" id="ARBA00022777"/>
    </source>
</evidence>
<keyword evidence="1 7" id="KW-0808">Transferase</keyword>
<dbReference type="GO" id="GO:0008741">
    <property type="term" value="F:ribulokinase activity"/>
    <property type="evidence" value="ECO:0007669"/>
    <property type="project" value="UniProtKB-UniRule"/>
</dbReference>
<dbReference type="GO" id="GO:0019569">
    <property type="term" value="P:L-arabinose catabolic process to D-xylulose 5-phosphate"/>
    <property type="evidence" value="ECO:0007669"/>
    <property type="project" value="UniProtKB-UniRule"/>
</dbReference>
<dbReference type="PIRSF" id="PIRSF000538">
    <property type="entry name" value="GlpK"/>
    <property type="match status" value="1"/>
</dbReference>
<reference evidence="13" key="1">
    <citation type="submission" date="2017-09" db="EMBL/GenBank/DDBJ databases">
        <title>Depth-based differentiation of microbial function through sediment-hosted aquifers and enrichment of novel symbionts in the deep terrestrial subsurface.</title>
        <authorList>
            <person name="Probst A.J."/>
            <person name="Ladd B."/>
            <person name="Jarett J.K."/>
            <person name="Geller-Mcgrath D.E."/>
            <person name="Sieber C.M.K."/>
            <person name="Emerson J.B."/>
            <person name="Anantharaman K."/>
            <person name="Thomas B.C."/>
            <person name="Malmstrom R."/>
            <person name="Stieglmeier M."/>
            <person name="Klingl A."/>
            <person name="Woyke T."/>
            <person name="Ryan C.M."/>
            <person name="Banfield J.F."/>
        </authorList>
    </citation>
    <scope>NUCLEOTIDE SEQUENCE [LARGE SCALE GENOMIC DNA]</scope>
</reference>
<evidence type="ECO:0000256" key="6">
    <source>
        <dbReference type="ARBA" id="ARBA00023277"/>
    </source>
</evidence>
<dbReference type="InterPro" id="IPR018484">
    <property type="entry name" value="FGGY_N"/>
</dbReference>
<dbReference type="UniPathway" id="UPA00145">
    <property type="reaction ID" value="UER00566"/>
</dbReference>
<dbReference type="InterPro" id="IPR000577">
    <property type="entry name" value="Carb_kinase_FGGY"/>
</dbReference>
<keyword evidence="6 7" id="KW-0119">Carbohydrate metabolism</keyword>
<sequence length="565" mass="60926">MRKYSIGLDFGTNSVRALLVDVSDGSEIATHVHGYGSGDAGIITDPKDANLARQNPADWIKGIEVSARNVLAQAKKKKGFRPDDVIGIGVDTTGSTPVPVDKSGTPLSFNKEFRSNKNALAWLWKDHTGIAEAEEITALAAKEHPEYLAKCGGTYSSEWFFSKILHCIRVDPKVFDAAFSWVEFADYIPGKLTGITDPLKMKRSVCAAGHKAMYNEGWQGLPSADFLAKLDPKLGELRKNRLYAKARTSDISAGKLSLEWAKKLGLPEGIAVTVGAFDAHMGAVGAGIRPGVLSKIIGTSTCDMMVVPHSEKLADIPGLCGIVDGSILPGYFGLEAGQSAVGDIFNWFVSKSVPDAYQKEASKKGLDVHALLTKKAAKLRPGESGLLALDWNNGNRTILVDARLTGLMLGQTLHTSAEEMYRALIEATGFGAKVIINRFEEYGVKVNEVVNCGGIAEKNPLLMQIYADIFGRPMKISRSAQTCALGAAIFAAVAGGAYGRTEDAQKAMCGLKKTVYTPDAGNRMVYEKLFGLYRQLHDAFGVKEYSGGLSHVMKELLSIKTEVKR</sequence>
<dbReference type="AlphaFoldDB" id="A0A2M7SEN0"/>
<comment type="pathway">
    <text evidence="7 9">Carbohydrate degradation; L-arabinose degradation via L-ribulose; D-xylulose 5-phosphate from L-arabinose (bacterial route): step 2/3.</text>
</comment>
<accession>A0A2M7SEN0</accession>
<feature type="domain" description="Carbohydrate kinase FGGY C-terminal" evidence="11">
    <location>
        <begin position="295"/>
        <end position="494"/>
    </location>
</feature>
<dbReference type="NCBIfam" id="TIGR01234">
    <property type="entry name" value="L-ribulokinase"/>
    <property type="match status" value="1"/>
</dbReference>
<comment type="catalytic activity">
    <reaction evidence="7 9">
        <text>L-ribulose + ATP = L-ribulose 5-phosphate + ADP + H(+)</text>
        <dbReference type="Rhea" id="RHEA:22072"/>
        <dbReference type="ChEBI" id="CHEBI:15378"/>
        <dbReference type="ChEBI" id="CHEBI:16880"/>
        <dbReference type="ChEBI" id="CHEBI:30616"/>
        <dbReference type="ChEBI" id="CHEBI:58226"/>
        <dbReference type="ChEBI" id="CHEBI:456216"/>
        <dbReference type="EC" id="2.7.1.16"/>
    </reaction>
</comment>
<keyword evidence="2 7" id="KW-0547">Nucleotide-binding</keyword>
<dbReference type="Proteomes" id="UP000229307">
    <property type="component" value="Unassembled WGS sequence"/>
</dbReference>
<evidence type="ECO:0000256" key="5">
    <source>
        <dbReference type="ARBA" id="ARBA00022935"/>
    </source>
</evidence>
<dbReference type="Gene3D" id="3.30.420.40">
    <property type="match status" value="1"/>
</dbReference>
<evidence type="ECO:0000259" key="11">
    <source>
        <dbReference type="Pfam" id="PF02782"/>
    </source>
</evidence>
<dbReference type="InterPro" id="IPR018485">
    <property type="entry name" value="FGGY_C"/>
</dbReference>
<evidence type="ECO:0000256" key="9">
    <source>
        <dbReference type="RuleBase" id="RU003455"/>
    </source>
</evidence>
<organism evidence="12 13">
    <name type="scientific">Candidatus Desantisbacteria bacterium CG_4_10_14_0_8_um_filter_48_22</name>
    <dbReference type="NCBI Taxonomy" id="1974543"/>
    <lineage>
        <taxon>Bacteria</taxon>
        <taxon>Candidatus Desantisiibacteriota</taxon>
    </lineage>
</organism>
<dbReference type="InterPro" id="IPR005929">
    <property type="entry name" value="Ribulokinase"/>
</dbReference>
<dbReference type="NCBIfam" id="NF003154">
    <property type="entry name" value="PRK04123.1"/>
    <property type="match status" value="1"/>
</dbReference>
<dbReference type="CDD" id="cd07781">
    <property type="entry name" value="ASKHA_NBD_FGGY_L-RBK"/>
    <property type="match status" value="1"/>
</dbReference>
<dbReference type="Gene3D" id="1.20.58.2240">
    <property type="match status" value="1"/>
</dbReference>
<dbReference type="SUPFAM" id="SSF53067">
    <property type="entry name" value="Actin-like ATPase domain"/>
    <property type="match status" value="2"/>
</dbReference>
<evidence type="ECO:0000256" key="8">
    <source>
        <dbReference type="NCBIfam" id="TIGR01234"/>
    </source>
</evidence>
<keyword evidence="3 7" id="KW-0418">Kinase</keyword>
<protein>
    <recommendedName>
        <fullName evidence="7 8">Ribulokinase</fullName>
        <ecNumber evidence="7 8">2.7.1.16</ecNumber>
    </recommendedName>
</protein>
<dbReference type="GO" id="GO:0005524">
    <property type="term" value="F:ATP binding"/>
    <property type="evidence" value="ECO:0007669"/>
    <property type="project" value="UniProtKB-UniRule"/>
</dbReference>
<dbReference type="GO" id="GO:0005737">
    <property type="term" value="C:cytoplasm"/>
    <property type="evidence" value="ECO:0007669"/>
    <property type="project" value="TreeGrafter"/>
</dbReference>
<evidence type="ECO:0000313" key="13">
    <source>
        <dbReference type="Proteomes" id="UP000229307"/>
    </source>
</evidence>